<evidence type="ECO:0000313" key="10">
    <source>
        <dbReference type="Proteomes" id="UP000663845"/>
    </source>
</evidence>
<keyword evidence="2 6" id="KW-0813">Transport</keyword>
<feature type="transmembrane region" description="Helical" evidence="7">
    <location>
        <begin position="214"/>
        <end position="238"/>
    </location>
</feature>
<organism evidence="8 10">
    <name type="scientific">Adineta steineri</name>
    <dbReference type="NCBI Taxonomy" id="433720"/>
    <lineage>
        <taxon>Eukaryota</taxon>
        <taxon>Metazoa</taxon>
        <taxon>Spiralia</taxon>
        <taxon>Gnathifera</taxon>
        <taxon>Rotifera</taxon>
        <taxon>Eurotatoria</taxon>
        <taxon>Bdelloidea</taxon>
        <taxon>Adinetida</taxon>
        <taxon>Adinetidae</taxon>
        <taxon>Adineta</taxon>
    </lineage>
</organism>
<dbReference type="InterPro" id="IPR023271">
    <property type="entry name" value="Aquaporin-like"/>
</dbReference>
<dbReference type="AlphaFoldDB" id="A0A813N8T4"/>
<keyword evidence="3 6" id="KW-0812">Transmembrane</keyword>
<keyword evidence="4 7" id="KW-1133">Transmembrane helix</keyword>
<proteinExistence type="inferred from homology"/>
<reference evidence="8" key="1">
    <citation type="submission" date="2021-02" db="EMBL/GenBank/DDBJ databases">
        <authorList>
            <person name="Nowell W R."/>
        </authorList>
    </citation>
    <scope>NUCLEOTIDE SEQUENCE</scope>
</reference>
<keyword evidence="5 7" id="KW-0472">Membrane</keyword>
<dbReference type="Gene3D" id="1.20.1080.10">
    <property type="entry name" value="Glycerol uptake facilitator protein"/>
    <property type="match status" value="1"/>
</dbReference>
<dbReference type="PRINTS" id="PR00783">
    <property type="entry name" value="MINTRINSICP"/>
</dbReference>
<accession>A0A813N8T4</accession>
<evidence type="ECO:0008006" key="11">
    <source>
        <dbReference type="Google" id="ProtNLM"/>
    </source>
</evidence>
<dbReference type="SUPFAM" id="SSF81338">
    <property type="entry name" value="Aquaporin-like"/>
    <property type="match status" value="1"/>
</dbReference>
<dbReference type="Proteomes" id="UP000663844">
    <property type="component" value="Unassembled WGS sequence"/>
</dbReference>
<name>A0A813N8T4_9BILA</name>
<evidence type="ECO:0000256" key="3">
    <source>
        <dbReference type="ARBA" id="ARBA00022692"/>
    </source>
</evidence>
<dbReference type="EMBL" id="CAJNOG010000005">
    <property type="protein sequence ID" value="CAF0731259.1"/>
    <property type="molecule type" value="Genomic_DNA"/>
</dbReference>
<sequence>MLTSSLRGKQKFQTKEVATRPLRIMSHTLKRLWRYLIVPPLIKHAKQLEQPNKEIDYSAAGYEFFRRLFAEFMGTLLLVVGHGSNRLEGKRGLIPEAAGAFSNGLVNVFLIYSLAGISGAHFNPVVTLAFTCRLVFPFLWVPFYFLAQFCGSLIAGLLLKGLFGDEYALLATNTIDPTNVTVLGGFGWEIFLTFCLLFVILQTATKAQLIGSEAALAVGAVIAFDCLVGGSTSTASMNPFRTLGPALINSSTDNNTSLWIYIAGPLIGALIAVLVVSLLQGFTPKTKEELMGAHGEEHNKSNNQG</sequence>
<evidence type="ECO:0000256" key="4">
    <source>
        <dbReference type="ARBA" id="ARBA00022989"/>
    </source>
</evidence>
<comment type="caution">
    <text evidence="8">The sequence shown here is derived from an EMBL/GenBank/DDBJ whole genome shotgun (WGS) entry which is preliminary data.</text>
</comment>
<dbReference type="GO" id="GO:0015267">
    <property type="term" value="F:channel activity"/>
    <property type="evidence" value="ECO:0007669"/>
    <property type="project" value="InterPro"/>
</dbReference>
<feature type="transmembrane region" description="Helical" evidence="7">
    <location>
        <begin position="104"/>
        <end position="122"/>
    </location>
</feature>
<dbReference type="InterPro" id="IPR000425">
    <property type="entry name" value="MIP"/>
</dbReference>
<evidence type="ECO:0000256" key="1">
    <source>
        <dbReference type="ARBA" id="ARBA00004141"/>
    </source>
</evidence>
<protein>
    <recommendedName>
        <fullName evidence="11">Aquaporin-like protein</fullName>
    </recommendedName>
</protein>
<comment type="subcellular location">
    <subcellularLocation>
        <location evidence="1">Membrane</location>
        <topology evidence="1">Multi-pass membrane protein</topology>
    </subcellularLocation>
</comment>
<feature type="transmembrane region" description="Helical" evidence="7">
    <location>
        <begin position="134"/>
        <end position="159"/>
    </location>
</feature>
<dbReference type="PANTHER" id="PTHR45724:SF13">
    <property type="entry name" value="AQUAPORIN NIP1-1-RELATED"/>
    <property type="match status" value="1"/>
</dbReference>
<dbReference type="EMBL" id="CAJOAZ010000520">
    <property type="protein sequence ID" value="CAF3667399.1"/>
    <property type="molecule type" value="Genomic_DNA"/>
</dbReference>
<feature type="transmembrane region" description="Helical" evidence="7">
    <location>
        <begin position="179"/>
        <end position="202"/>
    </location>
</feature>
<comment type="similarity">
    <text evidence="6">Belongs to the MIP/aquaporin (TC 1.A.8) family.</text>
</comment>
<gene>
    <name evidence="8" type="ORF">JYZ213_LOCUS1221</name>
    <name evidence="9" type="ORF">OXD698_LOCUS10005</name>
</gene>
<evidence type="ECO:0000256" key="2">
    <source>
        <dbReference type="ARBA" id="ARBA00022448"/>
    </source>
</evidence>
<dbReference type="InterPro" id="IPR034294">
    <property type="entry name" value="Aquaporin_transptr"/>
</dbReference>
<evidence type="ECO:0000256" key="6">
    <source>
        <dbReference type="RuleBase" id="RU000477"/>
    </source>
</evidence>
<dbReference type="GO" id="GO:0016020">
    <property type="term" value="C:membrane"/>
    <property type="evidence" value="ECO:0007669"/>
    <property type="project" value="UniProtKB-SubCell"/>
</dbReference>
<dbReference type="Pfam" id="PF00230">
    <property type="entry name" value="MIP"/>
    <property type="match status" value="1"/>
</dbReference>
<evidence type="ECO:0000313" key="8">
    <source>
        <dbReference type="EMBL" id="CAF0731259.1"/>
    </source>
</evidence>
<feature type="transmembrane region" description="Helical" evidence="7">
    <location>
        <begin position="258"/>
        <end position="279"/>
    </location>
</feature>
<dbReference type="PANTHER" id="PTHR45724">
    <property type="entry name" value="AQUAPORIN NIP2-1"/>
    <property type="match status" value="1"/>
</dbReference>
<dbReference type="Proteomes" id="UP000663845">
    <property type="component" value="Unassembled WGS sequence"/>
</dbReference>
<evidence type="ECO:0000313" key="9">
    <source>
        <dbReference type="EMBL" id="CAF3667399.1"/>
    </source>
</evidence>
<evidence type="ECO:0000256" key="5">
    <source>
        <dbReference type="ARBA" id="ARBA00023136"/>
    </source>
</evidence>
<evidence type="ECO:0000256" key="7">
    <source>
        <dbReference type="SAM" id="Phobius"/>
    </source>
</evidence>